<evidence type="ECO:0000256" key="1">
    <source>
        <dbReference type="SAM" id="MobiDB-lite"/>
    </source>
</evidence>
<proteinExistence type="predicted"/>
<evidence type="ECO:0000313" key="4">
    <source>
        <dbReference type="Proteomes" id="UP000095751"/>
    </source>
</evidence>
<gene>
    <name evidence="3" type="ORF">FRACYDRAFT_240989</name>
</gene>
<dbReference type="EMBL" id="KV784360">
    <property type="protein sequence ID" value="OEU14445.1"/>
    <property type="molecule type" value="Genomic_DNA"/>
</dbReference>
<dbReference type="GO" id="GO:0006644">
    <property type="term" value="P:phospholipid metabolic process"/>
    <property type="evidence" value="ECO:0007669"/>
    <property type="project" value="InterPro"/>
</dbReference>
<dbReference type="GO" id="GO:0004623">
    <property type="term" value="F:phospholipase A2 activity"/>
    <property type="evidence" value="ECO:0007669"/>
    <property type="project" value="InterPro"/>
</dbReference>
<accession>A0A1E7F8V3</accession>
<dbReference type="InParanoid" id="A0A1E7F8V3"/>
<keyword evidence="2" id="KW-0732">Signal</keyword>
<evidence type="ECO:0000256" key="2">
    <source>
        <dbReference type="SAM" id="SignalP"/>
    </source>
</evidence>
<organism evidence="3 4">
    <name type="scientific">Fragilariopsis cylindrus CCMP1102</name>
    <dbReference type="NCBI Taxonomy" id="635003"/>
    <lineage>
        <taxon>Eukaryota</taxon>
        <taxon>Sar</taxon>
        <taxon>Stramenopiles</taxon>
        <taxon>Ochrophyta</taxon>
        <taxon>Bacillariophyta</taxon>
        <taxon>Bacillariophyceae</taxon>
        <taxon>Bacillariophycidae</taxon>
        <taxon>Bacillariales</taxon>
        <taxon>Bacillariaceae</taxon>
        <taxon>Fragilariopsis</taxon>
    </lineage>
</organism>
<dbReference type="Gene3D" id="1.20.90.10">
    <property type="entry name" value="Phospholipase A2 domain"/>
    <property type="match status" value="1"/>
</dbReference>
<protein>
    <submittedName>
        <fullName evidence="3">Uncharacterized protein</fullName>
    </submittedName>
</protein>
<sequence length="443" mass="47204">MKRQTIVSLLVGTSLGLFLQPNLCGAEPMGRKGKVRNERGGMMKGKGKGGEKKSRKKKGKGGKEKGGPVLVASGITSKLEVVACDPDTVEIQGERAAEAAPGIFFVYVAGDVRSCTGCSPLFRKIVSVADGDTEGTKILTTTFASFGEIFGVDSVDEAVVDELLEPLAGCSHSGGGRRGLSDVTGHQDHRKLQPFPSTCDAWQQKNSDGRCTYTDCFVGEDGSTTDCFVCKGNCDNGCGAADGPFAFLNTDGNFGFFDFGEACCIHDHCYSSIFDKGTCDSSFYDDLKDQCDNIPLVVIILLNPLSGFPCEVLSTLLYLAVKLPPADDAASEAKKNQDDYEKTEVCVAQCPSTQQSGGQGTTRLVIDLLQSSGTFPVEYQMYGIPDQLYITYEGTRIFDTNGLVSGSQSAQVSYSGNSTLVEVTIFAPNDGTRWDVFVGCPAV</sequence>
<dbReference type="SUPFAM" id="SSF48619">
    <property type="entry name" value="Phospholipase A2, PLA2"/>
    <property type="match status" value="1"/>
</dbReference>
<dbReference type="GO" id="GO:0050482">
    <property type="term" value="P:arachidonate secretion"/>
    <property type="evidence" value="ECO:0007669"/>
    <property type="project" value="InterPro"/>
</dbReference>
<feature type="chain" id="PRO_5009192817" evidence="2">
    <location>
        <begin position="27"/>
        <end position="443"/>
    </location>
</feature>
<dbReference type="InterPro" id="IPR036444">
    <property type="entry name" value="PLipase_A2_dom_sf"/>
</dbReference>
<keyword evidence="4" id="KW-1185">Reference proteome</keyword>
<dbReference type="OrthoDB" id="10676323at2759"/>
<feature type="region of interest" description="Disordered" evidence="1">
    <location>
        <begin position="29"/>
        <end position="68"/>
    </location>
</feature>
<dbReference type="Proteomes" id="UP000095751">
    <property type="component" value="Unassembled WGS sequence"/>
</dbReference>
<evidence type="ECO:0000313" key="3">
    <source>
        <dbReference type="EMBL" id="OEU14445.1"/>
    </source>
</evidence>
<reference evidence="3 4" key="1">
    <citation type="submission" date="2016-09" db="EMBL/GenBank/DDBJ databases">
        <title>Extensive genetic diversity and differential bi-allelic expression allows diatom success in the polar Southern Ocean.</title>
        <authorList>
            <consortium name="DOE Joint Genome Institute"/>
            <person name="Mock T."/>
            <person name="Otillar R.P."/>
            <person name="Strauss J."/>
            <person name="Dupont C."/>
            <person name="Frickenhaus S."/>
            <person name="Maumus F."/>
            <person name="Mcmullan M."/>
            <person name="Sanges R."/>
            <person name="Schmutz J."/>
            <person name="Toseland A."/>
            <person name="Valas R."/>
            <person name="Veluchamy A."/>
            <person name="Ward B.J."/>
            <person name="Allen A."/>
            <person name="Barry K."/>
            <person name="Falciatore A."/>
            <person name="Ferrante M."/>
            <person name="Fortunato A.E."/>
            <person name="Gloeckner G."/>
            <person name="Gruber A."/>
            <person name="Hipkin R."/>
            <person name="Janech M."/>
            <person name="Kroth P."/>
            <person name="Leese F."/>
            <person name="Lindquist E."/>
            <person name="Lyon B.R."/>
            <person name="Martin J."/>
            <person name="Mayer C."/>
            <person name="Parker M."/>
            <person name="Quesneville H."/>
            <person name="Raymond J."/>
            <person name="Uhlig C."/>
            <person name="Valentin K.U."/>
            <person name="Worden A.Z."/>
            <person name="Armbrust E.V."/>
            <person name="Bowler C."/>
            <person name="Green B."/>
            <person name="Moulton V."/>
            <person name="Van Oosterhout C."/>
            <person name="Grigoriev I."/>
        </authorList>
    </citation>
    <scope>NUCLEOTIDE SEQUENCE [LARGE SCALE GENOMIC DNA]</scope>
    <source>
        <strain evidence="3 4">CCMP1102</strain>
    </source>
</reference>
<feature type="signal peptide" evidence="2">
    <location>
        <begin position="1"/>
        <end position="26"/>
    </location>
</feature>
<dbReference type="AlphaFoldDB" id="A0A1E7F8V3"/>
<dbReference type="KEGG" id="fcy:FRACYDRAFT_240989"/>
<name>A0A1E7F8V3_9STRA</name>